<dbReference type="AlphaFoldDB" id="A0A1I3NEC3"/>
<organism evidence="1 2">
    <name type="scientific">Albimonas pacifica</name>
    <dbReference type="NCBI Taxonomy" id="1114924"/>
    <lineage>
        <taxon>Bacteria</taxon>
        <taxon>Pseudomonadati</taxon>
        <taxon>Pseudomonadota</taxon>
        <taxon>Alphaproteobacteria</taxon>
        <taxon>Rhodobacterales</taxon>
        <taxon>Paracoccaceae</taxon>
        <taxon>Albimonas</taxon>
    </lineage>
</organism>
<dbReference type="Pfam" id="PF11390">
    <property type="entry name" value="FdsD"/>
    <property type="match status" value="1"/>
</dbReference>
<reference evidence="1 2" key="1">
    <citation type="submission" date="2016-10" db="EMBL/GenBank/DDBJ databases">
        <authorList>
            <person name="de Groot N.N."/>
        </authorList>
    </citation>
    <scope>NUCLEOTIDE SEQUENCE [LARGE SCALE GENOMIC DNA]</scope>
    <source>
        <strain evidence="1 2">CGMCC 1.11030</strain>
    </source>
</reference>
<sequence length="71" mass="7715">MKTDELVTMANQIAAYFRAYPEDEAVEGVADHIRQFWDPRMRDGLRGHLAAGGEGLDGLAKRGAERALGAA</sequence>
<dbReference type="Proteomes" id="UP000199377">
    <property type="component" value="Unassembled WGS sequence"/>
</dbReference>
<accession>A0A1I3NEC3</accession>
<name>A0A1I3NEC3_9RHOB</name>
<dbReference type="OrthoDB" id="7409377at2"/>
<dbReference type="EMBL" id="FOQH01000013">
    <property type="protein sequence ID" value="SFJ07643.1"/>
    <property type="molecule type" value="Genomic_DNA"/>
</dbReference>
<proteinExistence type="predicted"/>
<gene>
    <name evidence="1" type="ORF">SAMN05216258_11352</name>
</gene>
<evidence type="ECO:0000313" key="1">
    <source>
        <dbReference type="EMBL" id="SFJ07643.1"/>
    </source>
</evidence>
<protein>
    <submittedName>
        <fullName evidence="1">Formate dehydrogenase delta subunit</fullName>
    </submittedName>
</protein>
<dbReference type="RefSeq" id="WP_092864867.1">
    <property type="nucleotide sequence ID" value="NZ_FOQH01000013.1"/>
</dbReference>
<dbReference type="InterPro" id="IPR021074">
    <property type="entry name" value="Formate_DH_dsu"/>
</dbReference>
<evidence type="ECO:0000313" key="2">
    <source>
        <dbReference type="Proteomes" id="UP000199377"/>
    </source>
</evidence>
<keyword evidence="2" id="KW-1185">Reference proteome</keyword>
<dbReference type="STRING" id="1114924.SAMN05216258_11352"/>